<protein>
    <submittedName>
        <fullName evidence="1">Uncharacterized protein</fullName>
    </submittedName>
</protein>
<accession>A0A6G0VJW6</accession>
<evidence type="ECO:0000313" key="2">
    <source>
        <dbReference type="Proteomes" id="UP000478052"/>
    </source>
</evidence>
<evidence type="ECO:0000313" key="1">
    <source>
        <dbReference type="EMBL" id="KAF0691420.1"/>
    </source>
</evidence>
<dbReference type="EMBL" id="VUJU01015971">
    <property type="protein sequence ID" value="KAF0691420.1"/>
    <property type="molecule type" value="Genomic_DNA"/>
</dbReference>
<sequence length="71" mass="8006">METRLKKIKSKGNWGSFLHTAGNQAVQLRRSGAAIRVQPTTIARRLPLITRCSKRLPSGRPAKNEIILKKR</sequence>
<organism evidence="1 2">
    <name type="scientific">Aphis craccivora</name>
    <name type="common">Cowpea aphid</name>
    <dbReference type="NCBI Taxonomy" id="307492"/>
    <lineage>
        <taxon>Eukaryota</taxon>
        <taxon>Metazoa</taxon>
        <taxon>Ecdysozoa</taxon>
        <taxon>Arthropoda</taxon>
        <taxon>Hexapoda</taxon>
        <taxon>Insecta</taxon>
        <taxon>Pterygota</taxon>
        <taxon>Neoptera</taxon>
        <taxon>Paraneoptera</taxon>
        <taxon>Hemiptera</taxon>
        <taxon>Sternorrhyncha</taxon>
        <taxon>Aphidomorpha</taxon>
        <taxon>Aphidoidea</taxon>
        <taxon>Aphididae</taxon>
        <taxon>Aphidini</taxon>
        <taxon>Aphis</taxon>
        <taxon>Aphis</taxon>
    </lineage>
</organism>
<proteinExistence type="predicted"/>
<dbReference type="AlphaFoldDB" id="A0A6G0VJW6"/>
<gene>
    <name evidence="1" type="ORF">FWK35_00038159</name>
</gene>
<dbReference type="OrthoDB" id="6783205at2759"/>
<keyword evidence="2" id="KW-1185">Reference proteome</keyword>
<dbReference type="Proteomes" id="UP000478052">
    <property type="component" value="Unassembled WGS sequence"/>
</dbReference>
<reference evidence="1 2" key="1">
    <citation type="submission" date="2019-08" db="EMBL/GenBank/DDBJ databases">
        <title>Whole genome of Aphis craccivora.</title>
        <authorList>
            <person name="Voronova N.V."/>
            <person name="Shulinski R.S."/>
            <person name="Bandarenka Y.V."/>
            <person name="Zhorov D.G."/>
            <person name="Warner D."/>
        </authorList>
    </citation>
    <scope>NUCLEOTIDE SEQUENCE [LARGE SCALE GENOMIC DNA]</scope>
    <source>
        <strain evidence="1">180601</strain>
        <tissue evidence="1">Whole Body</tissue>
    </source>
</reference>
<name>A0A6G0VJW6_APHCR</name>
<comment type="caution">
    <text evidence="1">The sequence shown here is derived from an EMBL/GenBank/DDBJ whole genome shotgun (WGS) entry which is preliminary data.</text>
</comment>